<gene>
    <name evidence="2" type="ORF">ACFQE1_18450</name>
</gene>
<organism evidence="2 3">
    <name type="scientific">Halobium palmae</name>
    <dbReference type="NCBI Taxonomy" id="1776492"/>
    <lineage>
        <taxon>Archaea</taxon>
        <taxon>Methanobacteriati</taxon>
        <taxon>Methanobacteriota</taxon>
        <taxon>Stenosarchaea group</taxon>
        <taxon>Halobacteria</taxon>
        <taxon>Halobacteriales</taxon>
        <taxon>Haloferacaceae</taxon>
        <taxon>Halobium</taxon>
    </lineage>
</organism>
<keyword evidence="1" id="KW-0472">Membrane</keyword>
<dbReference type="PANTHER" id="PTHR14463:SF10">
    <property type="entry name" value="LIPASE MATURATION FACTOR 1"/>
    <property type="match status" value="1"/>
</dbReference>
<feature type="non-terminal residue" evidence="2">
    <location>
        <position position="89"/>
    </location>
</feature>
<proteinExistence type="predicted"/>
<evidence type="ECO:0000313" key="2">
    <source>
        <dbReference type="EMBL" id="MFC6726307.1"/>
    </source>
</evidence>
<comment type="caution">
    <text evidence="2">The sequence shown here is derived from an EMBL/GenBank/DDBJ whole genome shotgun (WGS) entry which is preliminary data.</text>
</comment>
<keyword evidence="3" id="KW-1185">Reference proteome</keyword>
<sequence length="89" mass="10053">MVDWTPDGYWLVRLLFKRGLALIYLLAFLVAARQFRPLVGEDGLLPIDRYVDRASFRERPSLFYYYPSDRVVGAAAWTGVALSAVALVG</sequence>
<accession>A0ABD5S5M2</accession>
<keyword evidence="1" id="KW-0812">Transmembrane</keyword>
<reference evidence="2 3" key="1">
    <citation type="journal article" date="2019" name="Int. J. Syst. Evol. Microbiol.">
        <title>The Global Catalogue of Microorganisms (GCM) 10K type strain sequencing project: providing services to taxonomists for standard genome sequencing and annotation.</title>
        <authorList>
            <consortium name="The Broad Institute Genomics Platform"/>
            <consortium name="The Broad Institute Genome Sequencing Center for Infectious Disease"/>
            <person name="Wu L."/>
            <person name="Ma J."/>
        </authorList>
    </citation>
    <scope>NUCLEOTIDE SEQUENCE [LARGE SCALE GENOMIC DNA]</scope>
    <source>
        <strain evidence="2 3">NBRC 111368</strain>
    </source>
</reference>
<dbReference type="EMBL" id="JBHSWU010001024">
    <property type="protein sequence ID" value="MFC6726307.1"/>
    <property type="molecule type" value="Genomic_DNA"/>
</dbReference>
<feature type="transmembrane region" description="Helical" evidence="1">
    <location>
        <begin position="15"/>
        <end position="32"/>
    </location>
</feature>
<name>A0ABD5S5M2_9EURY</name>
<evidence type="ECO:0000313" key="3">
    <source>
        <dbReference type="Proteomes" id="UP001596328"/>
    </source>
</evidence>
<protein>
    <submittedName>
        <fullName evidence="2">Lipase maturation factor family protein</fullName>
    </submittedName>
</protein>
<keyword evidence="1" id="KW-1133">Transmembrane helix</keyword>
<dbReference type="InterPro" id="IPR009613">
    <property type="entry name" value="LMF"/>
</dbReference>
<dbReference type="AlphaFoldDB" id="A0ABD5S5M2"/>
<dbReference type="Proteomes" id="UP001596328">
    <property type="component" value="Unassembled WGS sequence"/>
</dbReference>
<dbReference type="PANTHER" id="PTHR14463">
    <property type="entry name" value="LIPASE MATURATION FACTOR"/>
    <property type="match status" value="1"/>
</dbReference>
<evidence type="ECO:0000256" key="1">
    <source>
        <dbReference type="SAM" id="Phobius"/>
    </source>
</evidence>